<keyword evidence="3" id="KW-1185">Reference proteome</keyword>
<dbReference type="EMBL" id="AP021861">
    <property type="protein sequence ID" value="BBO31845.1"/>
    <property type="molecule type" value="Genomic_DNA"/>
</dbReference>
<dbReference type="Gene3D" id="3.40.50.11440">
    <property type="match status" value="1"/>
</dbReference>
<dbReference type="Proteomes" id="UP000326837">
    <property type="component" value="Chromosome"/>
</dbReference>
<sequence length="408" mass="43316">MVTFRFGLAAQCELPLEDYTLLSATSDEHPLLADPAAAVCNALAAPRGFPPLAAATAPGDVTAIAFAAGIPQANTILRGVVEAMLEAGVSPAMITIVLAERLEDQAAFEQELAAMKAEAVTIQLHDPDDEQGIAMVGVNSAKEPLRLNRTLAEADFVLPVSAQRLPGGTRRDESKFAGLFPQFSNRETAARVRTEAGSESPKVQKRNRTEVDEAGWLLGVQMTVSVVPGADGGVAAVIAGDPDEVVRTGSELTHEIWEKTAGEPGDLVIAAITGDEREQTWDNLARAVSAASAVVTPGGAIAVCCELNEQPRGPLNRLKDAFDFGEVQRELARDESTEAHPAMVLAKALEEGPVYLRSNLPSEVVESLGMTPIESDGELARLAAGRNHCIVIEEAQRLVPLPIVRDEW</sequence>
<dbReference type="AlphaFoldDB" id="A0A5K7X657"/>
<dbReference type="InterPro" id="IPR048068">
    <property type="entry name" value="LarA-like"/>
</dbReference>
<dbReference type="KEGG" id="lpav:PLANPX_1457"/>
<reference evidence="3" key="1">
    <citation type="submission" date="2019-10" db="EMBL/GenBank/DDBJ databases">
        <title>Lacipirellula parvula gen. nov., sp. nov., representing a lineage of planctomycetes widespread in freshwater anoxic habitats, and description of the family Lacipirellulaceae.</title>
        <authorList>
            <person name="Dedysh S.N."/>
            <person name="Kulichevskaya I.S."/>
            <person name="Beletsky A.V."/>
            <person name="Rakitin A.L."/>
            <person name="Mardanov A.V."/>
            <person name="Ivanova A.A."/>
            <person name="Saltykova V.X."/>
            <person name="Rijpstra W.I.C."/>
            <person name="Sinninghe Damste J.S."/>
            <person name="Ravin N.V."/>
        </authorList>
    </citation>
    <scope>NUCLEOTIDE SEQUENCE [LARGE SCALE GENOMIC DNA]</scope>
    <source>
        <strain evidence="3">PX69</strain>
    </source>
</reference>
<dbReference type="RefSeq" id="WP_152097916.1">
    <property type="nucleotide sequence ID" value="NZ_AP021861.1"/>
</dbReference>
<accession>A0A5K7X657</accession>
<protein>
    <recommendedName>
        <fullName evidence="1">LarA-like N-terminal domain-containing protein</fullName>
    </recommendedName>
</protein>
<proteinExistence type="predicted"/>
<dbReference type="InterPro" id="IPR018657">
    <property type="entry name" value="LarA-like_N"/>
</dbReference>
<feature type="domain" description="LarA-like N-terminal" evidence="1">
    <location>
        <begin position="14"/>
        <end position="158"/>
    </location>
</feature>
<dbReference type="PANTHER" id="PTHR33171:SF17">
    <property type="entry name" value="LARA-LIKE N-TERMINAL DOMAIN-CONTAINING PROTEIN"/>
    <property type="match status" value="1"/>
</dbReference>
<evidence type="ECO:0000259" key="1">
    <source>
        <dbReference type="Pfam" id="PF09861"/>
    </source>
</evidence>
<evidence type="ECO:0000313" key="2">
    <source>
        <dbReference type="EMBL" id="BBO31845.1"/>
    </source>
</evidence>
<dbReference type="PANTHER" id="PTHR33171">
    <property type="entry name" value="LAR_N DOMAIN-CONTAINING PROTEIN"/>
    <property type="match status" value="1"/>
</dbReference>
<evidence type="ECO:0000313" key="3">
    <source>
        <dbReference type="Proteomes" id="UP000326837"/>
    </source>
</evidence>
<name>A0A5K7X657_9BACT</name>
<gene>
    <name evidence="2" type="ORF">PLANPX_1457</name>
</gene>
<dbReference type="Pfam" id="PF09861">
    <property type="entry name" value="Lar_N"/>
    <property type="match status" value="1"/>
</dbReference>
<organism evidence="2 3">
    <name type="scientific">Lacipirellula parvula</name>
    <dbReference type="NCBI Taxonomy" id="2650471"/>
    <lineage>
        <taxon>Bacteria</taxon>
        <taxon>Pseudomonadati</taxon>
        <taxon>Planctomycetota</taxon>
        <taxon>Planctomycetia</taxon>
        <taxon>Pirellulales</taxon>
        <taxon>Lacipirellulaceae</taxon>
        <taxon>Lacipirellula</taxon>
    </lineage>
</organism>
<dbReference type="GO" id="GO:0050043">
    <property type="term" value="F:lactate racemase activity"/>
    <property type="evidence" value="ECO:0007669"/>
    <property type="project" value="InterPro"/>
</dbReference>